<feature type="domain" description="Aladin seven-bladed propeller" evidence="1">
    <location>
        <begin position="135"/>
        <end position="480"/>
    </location>
</feature>
<dbReference type="RefSeq" id="XP_013077185.2">
    <property type="nucleotide sequence ID" value="XM_013221731.2"/>
</dbReference>
<organism evidence="2 3">
    <name type="scientific">Biomphalaria glabrata</name>
    <name type="common">Bloodfluke planorb</name>
    <name type="synonym">Freshwater snail</name>
    <dbReference type="NCBI Taxonomy" id="6526"/>
    <lineage>
        <taxon>Eukaryota</taxon>
        <taxon>Metazoa</taxon>
        <taxon>Spiralia</taxon>
        <taxon>Lophotrochozoa</taxon>
        <taxon>Mollusca</taxon>
        <taxon>Gastropoda</taxon>
        <taxon>Heterobranchia</taxon>
        <taxon>Euthyneura</taxon>
        <taxon>Panpulmonata</taxon>
        <taxon>Hygrophila</taxon>
        <taxon>Lymnaeoidea</taxon>
        <taxon>Planorbidae</taxon>
        <taxon>Biomphalaria</taxon>
    </lineage>
</organism>
<dbReference type="PANTHER" id="PTHR14494:SF0">
    <property type="entry name" value="ALADIN"/>
    <property type="match status" value="1"/>
</dbReference>
<dbReference type="OrthoDB" id="411991at2759"/>
<dbReference type="VEuPathDB" id="VectorBase:BGLAX_039371"/>
<dbReference type="KEGG" id="bgt:106063381"/>
<dbReference type="InterPro" id="IPR057403">
    <property type="entry name" value="Beta-prop_Aladin"/>
</dbReference>
<gene>
    <name evidence="2" type="primary">106063381</name>
</gene>
<evidence type="ECO:0000313" key="3">
    <source>
        <dbReference type="Proteomes" id="UP000076420"/>
    </source>
</evidence>
<sequence>MSALKSILHQFPPPPQHGHMTALEKDGQMIYFPDTLPAPSLIDYPEIVLSKESINRTNLRYEKAQLAFLSTGQASWKRFINTGFSEGLFKMMEEITEANDEVPPWISSTCKVIVSLVEAAKTLSMSFFAQSFITDEEIFLKYMHVNNWLKSPIQSIAWHPHVAKAAVALRDDSVHIYYSGNSLSPILKHKLQKQVADLAWQPLSASVLAVACKTCVLVWHVEPTSLAVRPSASTAQVLHCTSQSPVTSLAWSPDGSLLISASPKHNSIIIWDVPKENGVVQKQSTGRGVSFLSYSPDGTKLFTATPSKMFRVWSTKHWQWENWSNLIGPCTAASWSPDGSVLVFAMEGDSALYAVRFPVGGDGDGVSAVSLSVLLADVSPVNYSMHDGSIVRAGGQVKSIVWDGTGERLAVMFETNETGSDQFVAVFKTTIHPLMELLPGGFVKGKSGESAVHIAFMPNCSKGALLSVVWSSGRVGYVPMFFIPAQKIHHRSSANFDPLSPGPFLFQR</sequence>
<dbReference type="AlphaFoldDB" id="A0A2C9KIV8"/>
<dbReference type="EnsemblMetazoa" id="BGLB020155-RC">
    <property type="protein sequence ID" value="BGLB020155-PC"/>
    <property type="gene ID" value="BGLB020155"/>
</dbReference>
<dbReference type="EnsemblMetazoa" id="BGLB020155-RA">
    <property type="protein sequence ID" value="BGLB020155-PA"/>
    <property type="gene ID" value="BGLB020155"/>
</dbReference>
<accession>A0A2C9KIV8</accession>
<dbReference type="InterPro" id="IPR045139">
    <property type="entry name" value="Aladin"/>
</dbReference>
<evidence type="ECO:0000259" key="1">
    <source>
        <dbReference type="Pfam" id="PF25460"/>
    </source>
</evidence>
<dbReference type="SMART" id="SM00320">
    <property type="entry name" value="WD40"/>
    <property type="match status" value="4"/>
</dbReference>
<dbReference type="GO" id="GO:0006913">
    <property type="term" value="P:nucleocytoplasmic transport"/>
    <property type="evidence" value="ECO:0007669"/>
    <property type="project" value="TreeGrafter"/>
</dbReference>
<dbReference type="InterPro" id="IPR036322">
    <property type="entry name" value="WD40_repeat_dom_sf"/>
</dbReference>
<dbReference type="InterPro" id="IPR015943">
    <property type="entry name" value="WD40/YVTN_repeat-like_dom_sf"/>
</dbReference>
<protein>
    <recommendedName>
        <fullName evidence="1">Aladin seven-bladed propeller domain-containing protein</fullName>
    </recommendedName>
</protein>
<dbReference type="VEuPathDB" id="VectorBase:BGLB020155"/>
<dbReference type="STRING" id="6526.A0A2C9KIV8"/>
<evidence type="ECO:0000313" key="2">
    <source>
        <dbReference type="EnsemblMetazoa" id="BGLB020155-PD"/>
    </source>
</evidence>
<dbReference type="EnsemblMetazoa" id="BGLB020155-RD">
    <property type="protein sequence ID" value="BGLB020155-PD"/>
    <property type="gene ID" value="BGLB020155"/>
</dbReference>
<dbReference type="SUPFAM" id="SSF50978">
    <property type="entry name" value="WD40 repeat-like"/>
    <property type="match status" value="1"/>
</dbReference>
<dbReference type="Pfam" id="PF25460">
    <property type="entry name" value="Beta-prop_Aladin"/>
    <property type="match status" value="1"/>
</dbReference>
<dbReference type="Gene3D" id="2.130.10.10">
    <property type="entry name" value="YVTN repeat-like/Quinoprotein amine dehydrogenase"/>
    <property type="match status" value="2"/>
</dbReference>
<dbReference type="Proteomes" id="UP000076420">
    <property type="component" value="Unassembled WGS sequence"/>
</dbReference>
<proteinExistence type="predicted"/>
<reference evidence="2" key="1">
    <citation type="submission" date="2020-05" db="UniProtKB">
        <authorList>
            <consortium name="EnsemblMetazoa"/>
        </authorList>
    </citation>
    <scope>IDENTIFICATION</scope>
    <source>
        <strain evidence="2">BB02</strain>
    </source>
</reference>
<name>A0A2C9KIV8_BIOGL</name>
<dbReference type="PANTHER" id="PTHR14494">
    <property type="entry name" value="ALADIN/ADRACALIN/AAAS"/>
    <property type="match status" value="1"/>
</dbReference>
<dbReference type="EnsemblMetazoa" id="BGLB020155-RE">
    <property type="protein sequence ID" value="BGLB020155-PE"/>
    <property type="gene ID" value="BGLB020155"/>
</dbReference>
<dbReference type="InterPro" id="IPR001680">
    <property type="entry name" value="WD40_rpt"/>
</dbReference>
<dbReference type="EnsemblMetazoa" id="BGLB020155-RB">
    <property type="protein sequence ID" value="BGLB020155-PB"/>
    <property type="gene ID" value="BGLB020155"/>
</dbReference>
<dbReference type="GO" id="GO:0005643">
    <property type="term" value="C:nuclear pore"/>
    <property type="evidence" value="ECO:0007669"/>
    <property type="project" value="TreeGrafter"/>
</dbReference>